<keyword evidence="1" id="KW-1133">Transmembrane helix</keyword>
<evidence type="ECO:0000256" key="1">
    <source>
        <dbReference type="SAM" id="Phobius"/>
    </source>
</evidence>
<proteinExistence type="predicted"/>
<keyword evidence="1" id="KW-0472">Membrane</keyword>
<dbReference type="SUPFAM" id="SSF88713">
    <property type="entry name" value="Glycoside hydrolase/deacetylase"/>
    <property type="match status" value="1"/>
</dbReference>
<accession>A0A0A1U093</accession>
<reference evidence="3 4" key="1">
    <citation type="submission" date="2012-10" db="EMBL/GenBank/DDBJ databases">
        <authorList>
            <person name="Zafar N."/>
            <person name="Inman J."/>
            <person name="Hall N."/>
            <person name="Lorenzi H."/>
            <person name="Caler E."/>
        </authorList>
    </citation>
    <scope>NUCLEOTIDE SEQUENCE [LARGE SCALE GENOMIC DNA]</scope>
    <source>
        <strain evidence="3 4">IP1</strain>
    </source>
</reference>
<feature type="transmembrane region" description="Helical" evidence="1">
    <location>
        <begin position="7"/>
        <end position="29"/>
    </location>
</feature>
<dbReference type="InterPro" id="IPR050248">
    <property type="entry name" value="Polysacc_deacetylase_ArnD"/>
</dbReference>
<dbReference type="InterPro" id="IPR011330">
    <property type="entry name" value="Glyco_hydro/deAcase_b/a-brl"/>
</dbReference>
<evidence type="ECO:0000313" key="3">
    <source>
        <dbReference type="EMBL" id="ELP87299.1"/>
    </source>
</evidence>
<dbReference type="GeneID" id="14886228"/>
<keyword evidence="1" id="KW-0812">Transmembrane</keyword>
<evidence type="ECO:0000313" key="4">
    <source>
        <dbReference type="Proteomes" id="UP000014680"/>
    </source>
</evidence>
<dbReference type="Proteomes" id="UP000014680">
    <property type="component" value="Unassembled WGS sequence"/>
</dbReference>
<dbReference type="AlphaFoldDB" id="A0A0A1U093"/>
<dbReference type="PANTHER" id="PTHR10587">
    <property type="entry name" value="GLYCOSYL TRANSFERASE-RELATED"/>
    <property type="match status" value="1"/>
</dbReference>
<name>A0A0A1U093_ENTIV</name>
<protein>
    <recommendedName>
        <fullName evidence="2">NodB homology domain-containing protein</fullName>
    </recommendedName>
</protein>
<sequence>MHNKYKLYALISSILLVVFLLFLCLSAFYQTEWAISVLEYYNPRALIRFKKCPIKAVALTFDDSPSQATKYLLDILKQNNATATFFLMGLRVDQLTNITKRITRKHQQILRNGNDIGNHMYNEYRAFELSQADFFGEFNKTDFLLNRGYWDNNNNFKWFRPSSFFAKDYMYTIVEKYGYKMVLGSVHSFDMQIQNGRYNMMALMGRIKSGDIVICHDILQSVGYIESLVVYLRSQGYEILSLSKMYDLCEGKK</sequence>
<dbReference type="OMA" id="DIVICHD"/>
<dbReference type="OrthoDB" id="407355at2759"/>
<gene>
    <name evidence="3" type="ORF">EIN_095560</name>
</gene>
<organism evidence="3 4">
    <name type="scientific">Entamoeba invadens IP1</name>
    <dbReference type="NCBI Taxonomy" id="370355"/>
    <lineage>
        <taxon>Eukaryota</taxon>
        <taxon>Amoebozoa</taxon>
        <taxon>Evosea</taxon>
        <taxon>Archamoebae</taxon>
        <taxon>Mastigamoebida</taxon>
        <taxon>Entamoebidae</taxon>
        <taxon>Entamoeba</taxon>
    </lineage>
</organism>
<keyword evidence="4" id="KW-1185">Reference proteome</keyword>
<dbReference type="GO" id="GO:0004099">
    <property type="term" value="F:chitin deacetylase activity"/>
    <property type="evidence" value="ECO:0007669"/>
    <property type="project" value="UniProtKB-ARBA"/>
</dbReference>
<dbReference type="PROSITE" id="PS51677">
    <property type="entry name" value="NODB"/>
    <property type="match status" value="1"/>
</dbReference>
<dbReference type="InterPro" id="IPR002509">
    <property type="entry name" value="NODB_dom"/>
</dbReference>
<dbReference type="Pfam" id="PF01522">
    <property type="entry name" value="Polysacc_deac_1"/>
    <property type="match status" value="1"/>
</dbReference>
<feature type="domain" description="NodB homology" evidence="2">
    <location>
        <begin position="55"/>
        <end position="240"/>
    </location>
</feature>
<dbReference type="Gene3D" id="3.20.20.370">
    <property type="entry name" value="Glycoside hydrolase/deacetylase"/>
    <property type="match status" value="1"/>
</dbReference>
<dbReference type="KEGG" id="eiv:EIN_095560"/>
<dbReference type="GO" id="GO:0005975">
    <property type="term" value="P:carbohydrate metabolic process"/>
    <property type="evidence" value="ECO:0007669"/>
    <property type="project" value="InterPro"/>
</dbReference>
<evidence type="ECO:0000259" key="2">
    <source>
        <dbReference type="PROSITE" id="PS51677"/>
    </source>
</evidence>
<dbReference type="PANTHER" id="PTHR10587:SF125">
    <property type="entry name" value="POLYSACCHARIDE DEACETYLASE YHEN-RELATED"/>
    <property type="match status" value="1"/>
</dbReference>
<dbReference type="VEuPathDB" id="AmoebaDB:EIN_095560"/>
<dbReference type="EMBL" id="KB206860">
    <property type="protein sequence ID" value="ELP87299.1"/>
    <property type="molecule type" value="Genomic_DNA"/>
</dbReference>
<dbReference type="RefSeq" id="XP_004254070.1">
    <property type="nucleotide sequence ID" value="XM_004254022.1"/>
</dbReference>